<sequence>MKRKRQRDPKARKRGLVASTMAKRASEEEEEEEDQSFIGDTDYRALANDQKNEEEEIRKRKEKHRRRREKKHKNKPKEEPVDSGMDATNMDEEEEHELHPLEEAELLAKQMQNSANITQPDEEMNVDQNGAPPDPIDAEEKPPEDGSDEEDDERRKKKKKKHKH</sequence>
<reference evidence="3" key="1">
    <citation type="journal article" date="2002" name="Science">
        <title>The draft genome of Ciona intestinalis: insights into chordate and vertebrate origins.</title>
        <authorList>
            <person name="Dehal P."/>
            <person name="Satou Y."/>
            <person name="Campbell R.K."/>
            <person name="Chapman J."/>
            <person name="Degnan B."/>
            <person name="De Tomaso A."/>
            <person name="Davidson B."/>
            <person name="Di Gregorio A."/>
            <person name="Gelpke M."/>
            <person name="Goodstein D.M."/>
            <person name="Harafuji N."/>
            <person name="Hastings K.E."/>
            <person name="Ho I."/>
            <person name="Hotta K."/>
            <person name="Huang W."/>
            <person name="Kawashima T."/>
            <person name="Lemaire P."/>
            <person name="Martinez D."/>
            <person name="Meinertzhagen I.A."/>
            <person name="Necula S."/>
            <person name="Nonaka M."/>
            <person name="Putnam N."/>
            <person name="Rash S."/>
            <person name="Saiga H."/>
            <person name="Satake M."/>
            <person name="Terry A."/>
            <person name="Yamada L."/>
            <person name="Wang H.G."/>
            <person name="Awazu S."/>
            <person name="Azumi K."/>
            <person name="Boore J."/>
            <person name="Branno M."/>
            <person name="Chin-Bow S."/>
            <person name="DeSantis R."/>
            <person name="Doyle S."/>
            <person name="Francino P."/>
            <person name="Keys D.N."/>
            <person name="Haga S."/>
            <person name="Hayashi H."/>
            <person name="Hino K."/>
            <person name="Imai K.S."/>
            <person name="Inaba K."/>
            <person name="Kano S."/>
            <person name="Kobayashi K."/>
            <person name="Kobayashi M."/>
            <person name="Lee B.I."/>
            <person name="Makabe K.W."/>
            <person name="Manohar C."/>
            <person name="Matassi G."/>
            <person name="Medina M."/>
            <person name="Mochizuki Y."/>
            <person name="Mount S."/>
            <person name="Morishita T."/>
            <person name="Miura S."/>
            <person name="Nakayama A."/>
            <person name="Nishizaka S."/>
            <person name="Nomoto H."/>
            <person name="Ohta F."/>
            <person name="Oishi K."/>
            <person name="Rigoutsos I."/>
            <person name="Sano M."/>
            <person name="Sasaki A."/>
            <person name="Sasakura Y."/>
            <person name="Shoguchi E."/>
            <person name="Shin-i T."/>
            <person name="Spagnuolo A."/>
            <person name="Stainier D."/>
            <person name="Suzuki M.M."/>
            <person name="Tassy O."/>
            <person name="Takatori N."/>
            <person name="Tokuoka M."/>
            <person name="Yagi K."/>
            <person name="Yoshizaki F."/>
            <person name="Wada S."/>
            <person name="Zhang C."/>
            <person name="Hyatt P.D."/>
            <person name="Larimer F."/>
            <person name="Detter C."/>
            <person name="Doggett N."/>
            <person name="Glavina T."/>
            <person name="Hawkins T."/>
            <person name="Richardson P."/>
            <person name="Lucas S."/>
            <person name="Kohara Y."/>
            <person name="Levine M."/>
            <person name="Satoh N."/>
            <person name="Rokhsar D.S."/>
        </authorList>
    </citation>
    <scope>NUCLEOTIDE SEQUENCE [LARGE SCALE GENOMIC DNA]</scope>
</reference>
<protein>
    <submittedName>
        <fullName evidence="2">Uncharacterized protein</fullName>
    </submittedName>
</protein>
<evidence type="ECO:0000313" key="2">
    <source>
        <dbReference type="Ensembl" id="ENSCINP00000025786.2"/>
    </source>
</evidence>
<keyword evidence="3" id="KW-1185">Reference proteome</keyword>
<organism evidence="2 3">
    <name type="scientific">Ciona intestinalis</name>
    <name type="common">Transparent sea squirt</name>
    <name type="synonym">Ascidia intestinalis</name>
    <dbReference type="NCBI Taxonomy" id="7719"/>
    <lineage>
        <taxon>Eukaryota</taxon>
        <taxon>Metazoa</taxon>
        <taxon>Chordata</taxon>
        <taxon>Tunicata</taxon>
        <taxon>Ascidiacea</taxon>
        <taxon>Phlebobranchia</taxon>
        <taxon>Cionidae</taxon>
        <taxon>Ciona</taxon>
    </lineage>
</organism>
<name>F6ZPK3_CIOIN</name>
<evidence type="ECO:0000256" key="1">
    <source>
        <dbReference type="SAM" id="MobiDB-lite"/>
    </source>
</evidence>
<reference evidence="2" key="3">
    <citation type="submission" date="2025-08" db="UniProtKB">
        <authorList>
            <consortium name="Ensembl"/>
        </authorList>
    </citation>
    <scope>IDENTIFICATION</scope>
</reference>
<feature type="compositionally biased region" description="Basic residues" evidence="1">
    <location>
        <begin position="60"/>
        <end position="75"/>
    </location>
</feature>
<dbReference type="InParanoid" id="F6ZPK3"/>
<dbReference type="EMBL" id="EAAA01000997">
    <property type="status" value="NOT_ANNOTATED_CDS"/>
    <property type="molecule type" value="Genomic_DNA"/>
</dbReference>
<feature type="compositionally biased region" description="Basic residues" evidence="1">
    <location>
        <begin position="1"/>
        <end position="15"/>
    </location>
</feature>
<feature type="region of interest" description="Disordered" evidence="1">
    <location>
        <begin position="1"/>
        <end position="164"/>
    </location>
</feature>
<proteinExistence type="predicted"/>
<feature type="compositionally biased region" description="Polar residues" evidence="1">
    <location>
        <begin position="110"/>
        <end position="119"/>
    </location>
</feature>
<dbReference type="Ensembl" id="ENSCINT00000026032.2">
    <property type="protein sequence ID" value="ENSCINP00000025786.2"/>
    <property type="gene ID" value="ENSCING00000014202.2"/>
</dbReference>
<dbReference type="Proteomes" id="UP000008144">
    <property type="component" value="Chromosome 12"/>
</dbReference>
<reference evidence="2" key="2">
    <citation type="journal article" date="2008" name="Genome Biol.">
        <title>Improved genome assembly and evidence-based global gene model set for the chordate Ciona intestinalis: new insight into intron and operon populations.</title>
        <authorList>
            <person name="Satou Y."/>
            <person name="Mineta K."/>
            <person name="Ogasawara M."/>
            <person name="Sasakura Y."/>
            <person name="Shoguchi E."/>
            <person name="Ueno K."/>
            <person name="Yamada L."/>
            <person name="Matsumoto J."/>
            <person name="Wasserscheid J."/>
            <person name="Dewar K."/>
            <person name="Wiley G.B."/>
            <person name="Macmil S.L."/>
            <person name="Roe B.A."/>
            <person name="Zeller R.W."/>
            <person name="Hastings K.E."/>
            <person name="Lemaire P."/>
            <person name="Lindquist E."/>
            <person name="Endo T."/>
            <person name="Hotta K."/>
            <person name="Inaba K."/>
        </authorList>
    </citation>
    <scope>NUCLEOTIDE SEQUENCE [LARGE SCALE GENOMIC DNA]</scope>
    <source>
        <strain evidence="2">wild type</strain>
    </source>
</reference>
<dbReference type="GeneTree" id="ENSGT00390000004382"/>
<feature type="compositionally biased region" description="Basic residues" evidence="1">
    <location>
        <begin position="155"/>
        <end position="164"/>
    </location>
</feature>
<reference evidence="2" key="4">
    <citation type="submission" date="2025-09" db="UniProtKB">
        <authorList>
            <consortium name="Ensembl"/>
        </authorList>
    </citation>
    <scope>IDENTIFICATION</scope>
</reference>
<dbReference type="AlphaFoldDB" id="F6ZPK3"/>
<evidence type="ECO:0000313" key="3">
    <source>
        <dbReference type="Proteomes" id="UP000008144"/>
    </source>
</evidence>
<accession>F6ZPK3</accession>
<dbReference type="HOGENOM" id="CLU_1622666_0_0_1"/>